<feature type="transmembrane region" description="Helical" evidence="6">
    <location>
        <begin position="112"/>
        <end position="131"/>
    </location>
</feature>
<proteinExistence type="predicted"/>
<evidence type="ECO:0000256" key="1">
    <source>
        <dbReference type="ARBA" id="ARBA00004141"/>
    </source>
</evidence>
<dbReference type="PANTHER" id="PTHR30071:SF1">
    <property type="entry name" value="CYTOCHROME B_B6 PROTEIN-RELATED"/>
    <property type="match status" value="1"/>
</dbReference>
<dbReference type="NCBIfam" id="TIGR03144">
    <property type="entry name" value="cytochr_II_ccsB"/>
    <property type="match status" value="1"/>
</dbReference>
<evidence type="ECO:0000256" key="6">
    <source>
        <dbReference type="SAM" id="Phobius"/>
    </source>
</evidence>
<evidence type="ECO:0000256" key="4">
    <source>
        <dbReference type="ARBA" id="ARBA00022989"/>
    </source>
</evidence>
<keyword evidence="2 6" id="KW-0812">Transmembrane</keyword>
<comment type="caution">
    <text evidence="8">The sequence shown here is derived from an EMBL/GenBank/DDBJ whole genome shotgun (WGS) entry which is preliminary data.</text>
</comment>
<keyword evidence="4 6" id="KW-1133">Transmembrane helix</keyword>
<dbReference type="Proteomes" id="UP001595791">
    <property type="component" value="Unassembled WGS sequence"/>
</dbReference>
<accession>A0ABV8MTM0</accession>
<feature type="transmembrane region" description="Helical" evidence="6">
    <location>
        <begin position="49"/>
        <end position="67"/>
    </location>
</feature>
<dbReference type="EMBL" id="JBHSBU010000001">
    <property type="protein sequence ID" value="MFC4160436.1"/>
    <property type="molecule type" value="Genomic_DNA"/>
</dbReference>
<dbReference type="InterPro" id="IPR017562">
    <property type="entry name" value="Cyt_c_biogenesis_CcsA"/>
</dbReference>
<feature type="transmembrane region" description="Helical" evidence="6">
    <location>
        <begin position="179"/>
        <end position="197"/>
    </location>
</feature>
<gene>
    <name evidence="8" type="primary">ccsB</name>
    <name evidence="8" type="ORF">ACFOW7_13925</name>
</gene>
<sequence length="445" mass="49346">MSDPVALKLQPVSQAVARWRPTALDYVFAVLVLLGAGYAWQRFHDYMDGYEQAILGGTALATIGFAWHWKAMRWFLPVCALLALAATGLYQGDLARAGSSFWLKYLLASQSAVMWMCVLCLLATVVYWAALLRRSDTLGFVGSSLTWGAAGAALVSKLVRWYESYLIGIDVGHIPVSNLYEVFILFVLITALMYLYYEGRFQTRKLGAFVMLVVSAAVGFILWYAFSRQAHEIQPLIPALQSWWMKIHVPANFVGYGAFALAAMLGVAWLLAEPKPQSPQTRRLLFIAAVLIASVFGVFQYFAPVWFPDLQAGAGFIAKAGYSAALLCVVAACRGRLAAYLPAPALIDEVAYRAIALGFLFFTIATILGAMWAADAWGGYWSWDPKETWALIVWLNYAAWLHIRLVKGWRGELLAWWSVIGLYVTTFAFLGVNMFLSGLHSYGTL</sequence>
<feature type="transmembrane region" description="Helical" evidence="6">
    <location>
        <begin position="413"/>
        <end position="436"/>
    </location>
</feature>
<feature type="transmembrane region" description="Helical" evidence="6">
    <location>
        <begin position="253"/>
        <end position="272"/>
    </location>
</feature>
<feature type="transmembrane region" description="Helical" evidence="6">
    <location>
        <begin position="206"/>
        <end position="226"/>
    </location>
</feature>
<feature type="transmembrane region" description="Helical" evidence="6">
    <location>
        <begin position="74"/>
        <end position="92"/>
    </location>
</feature>
<evidence type="ECO:0000313" key="8">
    <source>
        <dbReference type="EMBL" id="MFC4160436.1"/>
    </source>
</evidence>
<evidence type="ECO:0000256" key="2">
    <source>
        <dbReference type="ARBA" id="ARBA00022692"/>
    </source>
</evidence>
<comment type="subcellular location">
    <subcellularLocation>
        <location evidence="1">Membrane</location>
        <topology evidence="1">Multi-pass membrane protein</topology>
    </subcellularLocation>
</comment>
<feature type="transmembrane region" description="Helical" evidence="6">
    <location>
        <begin position="23"/>
        <end position="43"/>
    </location>
</feature>
<protein>
    <submittedName>
        <fullName evidence="8">C-type cytochrome biogenesis protein CcsB</fullName>
    </submittedName>
</protein>
<name>A0ABV8MTM0_9NEIS</name>
<feature type="domain" description="Cytochrome c assembly protein" evidence="7">
    <location>
        <begin position="176"/>
        <end position="440"/>
    </location>
</feature>
<dbReference type="InterPro" id="IPR045062">
    <property type="entry name" value="Cyt_c_biogenesis_CcsA/CcmC"/>
</dbReference>
<evidence type="ECO:0000313" key="9">
    <source>
        <dbReference type="Proteomes" id="UP001595791"/>
    </source>
</evidence>
<dbReference type="RefSeq" id="WP_378165260.1">
    <property type="nucleotide sequence ID" value="NZ_JBHSBU010000001.1"/>
</dbReference>
<feature type="transmembrane region" description="Helical" evidence="6">
    <location>
        <begin position="354"/>
        <end position="374"/>
    </location>
</feature>
<dbReference type="PANTHER" id="PTHR30071">
    <property type="entry name" value="HEME EXPORTER PROTEIN C"/>
    <property type="match status" value="1"/>
</dbReference>
<dbReference type="Pfam" id="PF01578">
    <property type="entry name" value="Cytochrom_C_asm"/>
    <property type="match status" value="1"/>
</dbReference>
<organism evidence="8 9">
    <name type="scientific">Chitinimonas lacunae</name>
    <dbReference type="NCBI Taxonomy" id="1963018"/>
    <lineage>
        <taxon>Bacteria</taxon>
        <taxon>Pseudomonadati</taxon>
        <taxon>Pseudomonadota</taxon>
        <taxon>Betaproteobacteria</taxon>
        <taxon>Neisseriales</taxon>
        <taxon>Chitinibacteraceae</taxon>
        <taxon>Chitinimonas</taxon>
    </lineage>
</organism>
<keyword evidence="3" id="KW-0201">Cytochrome c-type biogenesis</keyword>
<evidence type="ECO:0000259" key="7">
    <source>
        <dbReference type="Pfam" id="PF01578"/>
    </source>
</evidence>
<reference evidence="9" key="1">
    <citation type="journal article" date="2019" name="Int. J. Syst. Evol. Microbiol.">
        <title>The Global Catalogue of Microorganisms (GCM) 10K type strain sequencing project: providing services to taxonomists for standard genome sequencing and annotation.</title>
        <authorList>
            <consortium name="The Broad Institute Genomics Platform"/>
            <consortium name="The Broad Institute Genome Sequencing Center for Infectious Disease"/>
            <person name="Wu L."/>
            <person name="Ma J."/>
        </authorList>
    </citation>
    <scope>NUCLEOTIDE SEQUENCE [LARGE SCALE GENOMIC DNA]</scope>
    <source>
        <strain evidence="9">LMG 29894</strain>
    </source>
</reference>
<feature type="transmembrane region" description="Helical" evidence="6">
    <location>
        <begin position="313"/>
        <end position="333"/>
    </location>
</feature>
<keyword evidence="9" id="KW-1185">Reference proteome</keyword>
<evidence type="ECO:0000256" key="3">
    <source>
        <dbReference type="ARBA" id="ARBA00022748"/>
    </source>
</evidence>
<dbReference type="InterPro" id="IPR002541">
    <property type="entry name" value="Cyt_c_assembly"/>
</dbReference>
<feature type="transmembrane region" description="Helical" evidence="6">
    <location>
        <begin position="138"/>
        <end position="159"/>
    </location>
</feature>
<keyword evidence="5 6" id="KW-0472">Membrane</keyword>
<feature type="transmembrane region" description="Helical" evidence="6">
    <location>
        <begin position="389"/>
        <end position="406"/>
    </location>
</feature>
<evidence type="ECO:0000256" key="5">
    <source>
        <dbReference type="ARBA" id="ARBA00023136"/>
    </source>
</evidence>
<feature type="transmembrane region" description="Helical" evidence="6">
    <location>
        <begin position="284"/>
        <end position="307"/>
    </location>
</feature>